<dbReference type="SUPFAM" id="SSF55920">
    <property type="entry name" value="Creatinase/aminopeptidase"/>
    <property type="match status" value="1"/>
</dbReference>
<keyword evidence="3" id="KW-1185">Reference proteome</keyword>
<feature type="domain" description="Peptidase M24" evidence="1">
    <location>
        <begin position="152"/>
        <end position="375"/>
    </location>
</feature>
<gene>
    <name evidence="2" type="ORF">KDAU_27170</name>
</gene>
<dbReference type="Gene3D" id="3.90.230.10">
    <property type="entry name" value="Creatinase/methionine aminopeptidase superfamily"/>
    <property type="match status" value="1"/>
</dbReference>
<protein>
    <submittedName>
        <fullName evidence="2">Peptidase M24</fullName>
    </submittedName>
</protein>
<proteinExistence type="predicted"/>
<organism evidence="2 3">
    <name type="scientific">Dictyobacter aurantiacus</name>
    <dbReference type="NCBI Taxonomy" id="1936993"/>
    <lineage>
        <taxon>Bacteria</taxon>
        <taxon>Bacillati</taxon>
        <taxon>Chloroflexota</taxon>
        <taxon>Ktedonobacteria</taxon>
        <taxon>Ktedonobacterales</taxon>
        <taxon>Dictyobacteraceae</taxon>
        <taxon>Dictyobacter</taxon>
    </lineage>
</organism>
<dbReference type="Pfam" id="PF00557">
    <property type="entry name" value="Peptidase_M24"/>
    <property type="match status" value="1"/>
</dbReference>
<dbReference type="InterPro" id="IPR036005">
    <property type="entry name" value="Creatinase/aminopeptidase-like"/>
</dbReference>
<dbReference type="PANTHER" id="PTHR46112:SF3">
    <property type="entry name" value="AMINOPEPTIDASE YPDF"/>
    <property type="match status" value="1"/>
</dbReference>
<dbReference type="EMBL" id="BIFQ01000001">
    <property type="protein sequence ID" value="GCE05388.1"/>
    <property type="molecule type" value="Genomic_DNA"/>
</dbReference>
<dbReference type="AlphaFoldDB" id="A0A401ZFA9"/>
<evidence type="ECO:0000313" key="2">
    <source>
        <dbReference type="EMBL" id="GCE05388.1"/>
    </source>
</evidence>
<dbReference type="RefSeq" id="WP_126596434.1">
    <property type="nucleotide sequence ID" value="NZ_BIFQ01000001.1"/>
</dbReference>
<reference evidence="3" key="1">
    <citation type="submission" date="2018-12" db="EMBL/GenBank/DDBJ databases">
        <title>Tengunoibacter tsumagoiensis gen. nov., sp. nov., Dictyobacter kobayashii sp. nov., D. alpinus sp. nov., and D. joshuensis sp. nov. and description of Dictyobacteraceae fam. nov. within the order Ktedonobacterales isolated from Tengu-no-mugimeshi.</title>
        <authorList>
            <person name="Wang C.M."/>
            <person name="Zheng Y."/>
            <person name="Sakai Y."/>
            <person name="Toyoda A."/>
            <person name="Minakuchi Y."/>
            <person name="Abe K."/>
            <person name="Yokota A."/>
            <person name="Yabe S."/>
        </authorList>
    </citation>
    <scope>NUCLEOTIDE SEQUENCE [LARGE SCALE GENOMIC DNA]</scope>
    <source>
        <strain evidence="3">S-27</strain>
    </source>
</reference>
<dbReference type="OrthoDB" id="9806388at2"/>
<name>A0A401ZFA9_9CHLR</name>
<dbReference type="InterPro" id="IPR050659">
    <property type="entry name" value="Peptidase_M24B"/>
</dbReference>
<comment type="caution">
    <text evidence="2">The sequence shown here is derived from an EMBL/GenBank/DDBJ whole genome shotgun (WGS) entry which is preliminary data.</text>
</comment>
<sequence>MDIEKIQRVLQDEKLDGWLFYDFRKSNPIAYQVLQLPVEAMYTRRWFYFVPAQGTPVALISAVEPHILATLPGERVLFRTWQEMHTHLREILPAQARVAMEYSPFNAIPYVSRVDAGTIELVRSFGAEVVTSANLAQHFIAQLTEEQMYTHRQAGRLLIAAKDTLFAQLGSDLSAGRELNEFEVQQRFVALIQQAGLELPEDEMPIVAVNEHSGNPHYEPTALQHSPIQRGDLVLFDFWAKLPRPDSVFGDYTWVAFAGTRDEIPARQREVFEVVSNARDSAIAFVRERMAAGGYVKGGDVDDVCRQVITKAGYGDYFVHRTGHSIGPVLHGNGANVDNFETRDERTLLPYTCNSIEPGIYLPEFGIRSEVDLLILEHDAEVTGVPIQKEIVALL</sequence>
<dbReference type="PANTHER" id="PTHR46112">
    <property type="entry name" value="AMINOPEPTIDASE"/>
    <property type="match status" value="1"/>
</dbReference>
<dbReference type="Proteomes" id="UP000287224">
    <property type="component" value="Unassembled WGS sequence"/>
</dbReference>
<dbReference type="InterPro" id="IPR000994">
    <property type="entry name" value="Pept_M24"/>
</dbReference>
<evidence type="ECO:0000259" key="1">
    <source>
        <dbReference type="Pfam" id="PF00557"/>
    </source>
</evidence>
<evidence type="ECO:0000313" key="3">
    <source>
        <dbReference type="Proteomes" id="UP000287224"/>
    </source>
</evidence>
<accession>A0A401ZFA9</accession>